<dbReference type="Proteomes" id="UP000249081">
    <property type="component" value="Unassembled WGS sequence"/>
</dbReference>
<organism evidence="2 3">
    <name type="scientific">Shackletoniella antarctica</name>
    <dbReference type="NCBI Taxonomy" id="268115"/>
    <lineage>
        <taxon>Bacteria</taxon>
        <taxon>Bacillati</taxon>
        <taxon>Cyanobacteriota</taxon>
        <taxon>Cyanophyceae</taxon>
        <taxon>Oculatellales</taxon>
        <taxon>Oculatellaceae</taxon>
        <taxon>Shackletoniella</taxon>
    </lineage>
</organism>
<dbReference type="InterPro" id="IPR010982">
    <property type="entry name" value="Lambda_DNA-bd_dom_sf"/>
</dbReference>
<evidence type="ECO:0000259" key="1">
    <source>
        <dbReference type="PROSITE" id="PS50943"/>
    </source>
</evidence>
<reference evidence="3" key="1">
    <citation type="submission" date="2018-04" db="EMBL/GenBank/DDBJ databases">
        <authorList>
            <person name="Cornet L."/>
        </authorList>
    </citation>
    <scope>NUCLEOTIDE SEQUENCE [LARGE SCALE GENOMIC DNA]</scope>
</reference>
<gene>
    <name evidence="2" type="ORF">DCF17_07300</name>
</gene>
<proteinExistence type="predicted"/>
<dbReference type="Gene3D" id="1.10.260.40">
    <property type="entry name" value="lambda repressor-like DNA-binding domains"/>
    <property type="match status" value="1"/>
</dbReference>
<dbReference type="Pfam" id="PF13443">
    <property type="entry name" value="HTH_26"/>
    <property type="match status" value="1"/>
</dbReference>
<name>A0A2W4WID5_9CYAN</name>
<dbReference type="PROSITE" id="PS50943">
    <property type="entry name" value="HTH_CROC1"/>
    <property type="match status" value="1"/>
</dbReference>
<dbReference type="AlphaFoldDB" id="A0A2W4WID5"/>
<evidence type="ECO:0000313" key="3">
    <source>
        <dbReference type="Proteomes" id="UP000249081"/>
    </source>
</evidence>
<dbReference type="SUPFAM" id="SSF47413">
    <property type="entry name" value="lambda repressor-like DNA-binding domains"/>
    <property type="match status" value="1"/>
</dbReference>
<dbReference type="InterPro" id="IPR001387">
    <property type="entry name" value="Cro/C1-type_HTH"/>
</dbReference>
<comment type="caution">
    <text evidence="2">The sequence shown here is derived from an EMBL/GenBank/DDBJ whole genome shotgun (WGS) entry which is preliminary data.</text>
</comment>
<sequence length="76" mass="8348">MGRASDALKQVLDIYSISQNKLAVTMGISRANVGRWYHGLDPSAENIAQITQALKTLNALAAKEFVRLYIGKIVED</sequence>
<feature type="domain" description="HTH cro/C1-type" evidence="1">
    <location>
        <begin position="8"/>
        <end position="60"/>
    </location>
</feature>
<accession>A0A2W4WID5</accession>
<dbReference type="CDD" id="cd00093">
    <property type="entry name" value="HTH_XRE"/>
    <property type="match status" value="1"/>
</dbReference>
<protein>
    <submittedName>
        <fullName evidence="2">XRE family transcriptional regulator</fullName>
    </submittedName>
</protein>
<reference evidence="2 3" key="2">
    <citation type="submission" date="2018-06" db="EMBL/GenBank/DDBJ databases">
        <title>Metagenomic assembly of (sub)arctic Cyanobacteria and their associated microbiome from non-axenic cultures.</title>
        <authorList>
            <person name="Baurain D."/>
        </authorList>
    </citation>
    <scope>NUCLEOTIDE SEQUENCE [LARGE SCALE GENOMIC DNA]</scope>
    <source>
        <strain evidence="2">ULC041bin1</strain>
    </source>
</reference>
<evidence type="ECO:0000313" key="2">
    <source>
        <dbReference type="EMBL" id="PZO42947.1"/>
    </source>
</evidence>
<dbReference type="EMBL" id="QBMN01000037">
    <property type="protein sequence ID" value="PZO42947.1"/>
    <property type="molecule type" value="Genomic_DNA"/>
</dbReference>
<dbReference type="GO" id="GO:0003677">
    <property type="term" value="F:DNA binding"/>
    <property type="evidence" value="ECO:0007669"/>
    <property type="project" value="InterPro"/>
</dbReference>